<name>A0ABW1A8A9_9ACTN</name>
<dbReference type="SUPFAM" id="SSF89796">
    <property type="entry name" value="CoA-transferase family III (CaiB/BaiF)"/>
    <property type="match status" value="1"/>
</dbReference>
<dbReference type="EMBL" id="JBHSON010000059">
    <property type="protein sequence ID" value="MFC5750816.1"/>
    <property type="molecule type" value="Genomic_DNA"/>
</dbReference>
<proteinExistence type="predicted"/>
<dbReference type="InterPro" id="IPR044855">
    <property type="entry name" value="CoA-Trfase_III_dom3_sf"/>
</dbReference>
<comment type="caution">
    <text evidence="2">The sequence shown here is derived from an EMBL/GenBank/DDBJ whole genome shotgun (WGS) entry which is preliminary data.</text>
</comment>
<accession>A0ABW1A8A9</accession>
<sequence>MTGPLEGVAVLDFTTSLSGPLAAGILADLGARVIKVEHPARPDRARFVGTRRGGISAMYQMANRGKLSIALDLREPDGAATALALAREADVVVENFRPGVTERLGIGYARLRDLNDRLVYVSINGFGSSGPYARRPAFDSLLQAYGGLAALQGGAGGEPGPIGHAVVDKLAGMIGAQAALAALLARGRGAGGQHVEVSMLEVAAWFVHLDAAGPSTLPDAPKDQGDDATTGQRTALRFADGWGMVSLGHDGGLRALCEVLGVALPPELATMAGRQARPEAFRAVLDAIRGRAAGLPRAATGARLVAAGALYADVLEPAEIPANEQAVARRLFVESTHPVAGRVVEPRLPAVFSATPPADPGPSPALDEHGDLIRAELEGRTHA</sequence>
<evidence type="ECO:0000313" key="3">
    <source>
        <dbReference type="Proteomes" id="UP001596074"/>
    </source>
</evidence>
<evidence type="ECO:0000313" key="2">
    <source>
        <dbReference type="EMBL" id="MFC5750816.1"/>
    </source>
</evidence>
<dbReference type="PANTHER" id="PTHR48207:SF4">
    <property type="entry name" value="BLL6097 PROTEIN"/>
    <property type="match status" value="1"/>
</dbReference>
<dbReference type="InterPro" id="IPR003673">
    <property type="entry name" value="CoA-Trfase_fam_III"/>
</dbReference>
<organism evidence="2 3">
    <name type="scientific">Actinomadura rugatobispora</name>
    <dbReference type="NCBI Taxonomy" id="1994"/>
    <lineage>
        <taxon>Bacteria</taxon>
        <taxon>Bacillati</taxon>
        <taxon>Actinomycetota</taxon>
        <taxon>Actinomycetes</taxon>
        <taxon>Streptosporangiales</taxon>
        <taxon>Thermomonosporaceae</taxon>
        <taxon>Actinomadura</taxon>
    </lineage>
</organism>
<keyword evidence="3" id="KW-1185">Reference proteome</keyword>
<keyword evidence="1 2" id="KW-0808">Transferase</keyword>
<protein>
    <submittedName>
        <fullName evidence="2">CaiB/BaiF CoA transferase family protein</fullName>
    </submittedName>
</protein>
<dbReference type="Proteomes" id="UP001596074">
    <property type="component" value="Unassembled WGS sequence"/>
</dbReference>
<evidence type="ECO:0000256" key="1">
    <source>
        <dbReference type="ARBA" id="ARBA00022679"/>
    </source>
</evidence>
<dbReference type="Gene3D" id="3.30.1540.10">
    <property type="entry name" value="formyl-coa transferase, domain 3"/>
    <property type="match status" value="1"/>
</dbReference>
<dbReference type="InterPro" id="IPR023606">
    <property type="entry name" value="CoA-Trfase_III_dom_1_sf"/>
</dbReference>
<gene>
    <name evidence="2" type="ORF">ACFPZN_34805</name>
</gene>
<dbReference type="GO" id="GO:0016740">
    <property type="term" value="F:transferase activity"/>
    <property type="evidence" value="ECO:0007669"/>
    <property type="project" value="UniProtKB-KW"/>
</dbReference>
<dbReference type="Pfam" id="PF02515">
    <property type="entry name" value="CoA_transf_3"/>
    <property type="match status" value="1"/>
</dbReference>
<dbReference type="Gene3D" id="3.40.50.10540">
    <property type="entry name" value="Crotonobetainyl-coa:carnitine coa-transferase, domain 1"/>
    <property type="match status" value="1"/>
</dbReference>
<dbReference type="PANTHER" id="PTHR48207">
    <property type="entry name" value="SUCCINATE--HYDROXYMETHYLGLUTARATE COA-TRANSFERASE"/>
    <property type="match status" value="1"/>
</dbReference>
<dbReference type="InterPro" id="IPR050483">
    <property type="entry name" value="CoA-transferase_III_domain"/>
</dbReference>
<reference evidence="3" key="1">
    <citation type="journal article" date="2019" name="Int. J. Syst. Evol. Microbiol.">
        <title>The Global Catalogue of Microorganisms (GCM) 10K type strain sequencing project: providing services to taxonomists for standard genome sequencing and annotation.</title>
        <authorList>
            <consortium name="The Broad Institute Genomics Platform"/>
            <consortium name="The Broad Institute Genome Sequencing Center for Infectious Disease"/>
            <person name="Wu L."/>
            <person name="Ma J."/>
        </authorList>
    </citation>
    <scope>NUCLEOTIDE SEQUENCE [LARGE SCALE GENOMIC DNA]</scope>
    <source>
        <strain evidence="3">KCTC 42087</strain>
    </source>
</reference>
<dbReference type="RefSeq" id="WP_378286585.1">
    <property type="nucleotide sequence ID" value="NZ_JBHSON010000059.1"/>
</dbReference>